<dbReference type="PANTHER" id="PTHR13364:SF6">
    <property type="entry name" value="SPERMATOGENESIS-DEFECTIVE PROTEIN 39 HOMOLOG"/>
    <property type="match status" value="1"/>
</dbReference>
<evidence type="ECO:0000256" key="2">
    <source>
        <dbReference type="ARBA" id="ARBA00004541"/>
    </source>
</evidence>
<dbReference type="GO" id="GO:0006886">
    <property type="term" value="P:intracellular protein transport"/>
    <property type="evidence" value="ECO:0007669"/>
    <property type="project" value="TreeGrafter"/>
</dbReference>
<dbReference type="EMBL" id="CAKXAJ010015783">
    <property type="protein sequence ID" value="CAH2216559.1"/>
    <property type="molecule type" value="Genomic_DNA"/>
</dbReference>
<dbReference type="GO" id="GO:0005770">
    <property type="term" value="C:late endosome"/>
    <property type="evidence" value="ECO:0007669"/>
    <property type="project" value="UniProtKB-SubCell"/>
</dbReference>
<dbReference type="GO" id="GO:0007034">
    <property type="term" value="P:vacuolar transport"/>
    <property type="evidence" value="ECO:0007669"/>
    <property type="project" value="TreeGrafter"/>
</dbReference>
<dbReference type="OrthoDB" id="9977282at2759"/>
<name>A0A8S4QR97_9NEOP</name>
<gene>
    <name evidence="6" type="primary">jg18203</name>
    <name evidence="6" type="ORF">PAEG_LOCUS4549</name>
</gene>
<evidence type="ECO:0000256" key="5">
    <source>
        <dbReference type="ARBA" id="ARBA00023329"/>
    </source>
</evidence>
<keyword evidence="5" id="KW-0968">Cytoplasmic vesicle</keyword>
<comment type="caution">
    <text evidence="6">The sequence shown here is derived from an EMBL/GenBank/DDBJ whole genome shotgun (WGS) entry which is preliminary data.</text>
</comment>
<evidence type="ECO:0000313" key="7">
    <source>
        <dbReference type="Proteomes" id="UP000838756"/>
    </source>
</evidence>
<proteinExistence type="predicted"/>
<sequence>DWLGRTTVSSNIPMETLLARLSELAASKQMLATCLNKLPSSDDRLRLAQKYKVHSVVIETLAKQKDRTTLTNYKMTLSPQSEEYILAENTLRNSSIKWKN</sequence>
<protein>
    <submittedName>
        <fullName evidence="6">Jg18203 protein</fullName>
    </submittedName>
</protein>
<accession>A0A8S4QR97</accession>
<dbReference type="Proteomes" id="UP000838756">
    <property type="component" value="Unassembled WGS sequence"/>
</dbReference>
<keyword evidence="4" id="KW-0967">Endosome</keyword>
<dbReference type="PANTHER" id="PTHR13364">
    <property type="entry name" value="DEFECTIVE SPERMATOGENESIS PROTEIN 39"/>
    <property type="match status" value="1"/>
</dbReference>
<evidence type="ECO:0000313" key="6">
    <source>
        <dbReference type="EMBL" id="CAH2216559.1"/>
    </source>
</evidence>
<dbReference type="GO" id="GO:0005769">
    <property type="term" value="C:early endosome"/>
    <property type="evidence" value="ECO:0007669"/>
    <property type="project" value="UniProtKB-SubCell"/>
</dbReference>
<keyword evidence="7" id="KW-1185">Reference proteome</keyword>
<dbReference type="InterPro" id="IPR040057">
    <property type="entry name" value="Spe-39"/>
</dbReference>
<comment type="subcellular location">
    <subcellularLocation>
        <location evidence="2">Cytoplasmic vesicle</location>
    </subcellularLocation>
    <subcellularLocation>
        <location evidence="1">Early endosome</location>
    </subcellularLocation>
    <subcellularLocation>
        <location evidence="3">Late endosome</location>
    </subcellularLocation>
</comment>
<evidence type="ECO:0000256" key="3">
    <source>
        <dbReference type="ARBA" id="ARBA00004603"/>
    </source>
</evidence>
<evidence type="ECO:0000256" key="1">
    <source>
        <dbReference type="ARBA" id="ARBA00004412"/>
    </source>
</evidence>
<dbReference type="AlphaFoldDB" id="A0A8S4QR97"/>
<feature type="non-terminal residue" evidence="6">
    <location>
        <position position="1"/>
    </location>
</feature>
<organism evidence="6 7">
    <name type="scientific">Pararge aegeria aegeria</name>
    <dbReference type="NCBI Taxonomy" id="348720"/>
    <lineage>
        <taxon>Eukaryota</taxon>
        <taxon>Metazoa</taxon>
        <taxon>Ecdysozoa</taxon>
        <taxon>Arthropoda</taxon>
        <taxon>Hexapoda</taxon>
        <taxon>Insecta</taxon>
        <taxon>Pterygota</taxon>
        <taxon>Neoptera</taxon>
        <taxon>Endopterygota</taxon>
        <taxon>Lepidoptera</taxon>
        <taxon>Glossata</taxon>
        <taxon>Ditrysia</taxon>
        <taxon>Papilionoidea</taxon>
        <taxon>Nymphalidae</taxon>
        <taxon>Satyrinae</taxon>
        <taxon>Satyrini</taxon>
        <taxon>Parargina</taxon>
        <taxon>Pararge</taxon>
    </lineage>
</organism>
<evidence type="ECO:0000256" key="4">
    <source>
        <dbReference type="ARBA" id="ARBA00022753"/>
    </source>
</evidence>
<reference evidence="6" key="1">
    <citation type="submission" date="2022-03" db="EMBL/GenBank/DDBJ databases">
        <authorList>
            <person name="Lindestad O."/>
        </authorList>
    </citation>
    <scope>NUCLEOTIDE SEQUENCE</scope>
</reference>